<feature type="domain" description="Transposase DDE" evidence="1">
    <location>
        <begin position="10"/>
        <end position="123"/>
    </location>
</feature>
<dbReference type="AlphaFoldDB" id="A0A2A9E4L7"/>
<evidence type="ECO:0000313" key="3">
    <source>
        <dbReference type="Proteomes" id="UP000225548"/>
    </source>
</evidence>
<gene>
    <name evidence="2" type="ORF">ATL42_1686</name>
</gene>
<dbReference type="Pfam" id="PF13701">
    <property type="entry name" value="DDE_Tnp_1_4"/>
    <property type="match status" value="1"/>
</dbReference>
<accession>A0A2A9E4L7</accession>
<sequence>MSTFKVKSTVVYPRLDIATSTTAAVSQAGGVLLTETIRASGLDRALGEALLAWRKPTAVHDPGKVILDLAVALALGGDALADIAVLRAEPGLYGPVDSDPTVSRVIAALAADALAALRAINTARARARSAAWRLAGGTPLITPAM</sequence>
<dbReference type="InterPro" id="IPR025668">
    <property type="entry name" value="Tnp_DDE_dom"/>
</dbReference>
<dbReference type="EMBL" id="PDJG01000001">
    <property type="protein sequence ID" value="PFG33794.1"/>
    <property type="molecule type" value="Genomic_DNA"/>
</dbReference>
<comment type="caution">
    <text evidence="2">The sequence shown here is derived from an EMBL/GenBank/DDBJ whole genome shotgun (WGS) entry which is preliminary data.</text>
</comment>
<protein>
    <submittedName>
        <fullName evidence="2">DDE family transposase</fullName>
    </submittedName>
</protein>
<keyword evidence="3" id="KW-1185">Reference proteome</keyword>
<proteinExistence type="predicted"/>
<evidence type="ECO:0000313" key="2">
    <source>
        <dbReference type="EMBL" id="PFG33794.1"/>
    </source>
</evidence>
<reference evidence="2 3" key="1">
    <citation type="submission" date="2017-10" db="EMBL/GenBank/DDBJ databases">
        <title>Sequencing the genomes of 1000 actinobacteria strains.</title>
        <authorList>
            <person name="Klenk H.-P."/>
        </authorList>
    </citation>
    <scope>NUCLEOTIDE SEQUENCE [LARGE SCALE GENOMIC DNA]</scope>
    <source>
        <strain evidence="2 3">DSM 18966</strain>
    </source>
</reference>
<name>A0A2A9E4L7_9MICO</name>
<organism evidence="2 3">
    <name type="scientific">Sanguibacter antarcticus</name>
    <dbReference type="NCBI Taxonomy" id="372484"/>
    <lineage>
        <taxon>Bacteria</taxon>
        <taxon>Bacillati</taxon>
        <taxon>Actinomycetota</taxon>
        <taxon>Actinomycetes</taxon>
        <taxon>Micrococcales</taxon>
        <taxon>Sanguibacteraceae</taxon>
        <taxon>Sanguibacter</taxon>
    </lineage>
</organism>
<evidence type="ECO:0000259" key="1">
    <source>
        <dbReference type="Pfam" id="PF13701"/>
    </source>
</evidence>
<dbReference type="Proteomes" id="UP000225548">
    <property type="component" value="Unassembled WGS sequence"/>
</dbReference>